<protein>
    <recommendedName>
        <fullName evidence="6">RRM domain-containing protein</fullName>
    </recommendedName>
</protein>
<feature type="compositionally biased region" description="Basic and acidic residues" evidence="5">
    <location>
        <begin position="32"/>
        <end position="48"/>
    </location>
</feature>
<gene>
    <name evidence="7" type="ORF">HYH03_001951</name>
</gene>
<feature type="domain" description="RRM" evidence="6">
    <location>
        <begin position="152"/>
        <end position="229"/>
    </location>
</feature>
<dbReference type="NCBIfam" id="TIGR01622">
    <property type="entry name" value="SF-CC1"/>
    <property type="match status" value="1"/>
</dbReference>
<evidence type="ECO:0000259" key="6">
    <source>
        <dbReference type="PROSITE" id="PS50102"/>
    </source>
</evidence>
<reference evidence="7" key="1">
    <citation type="journal article" date="2020" name="bioRxiv">
        <title>Comparative genomics of Chlamydomonas.</title>
        <authorList>
            <person name="Craig R.J."/>
            <person name="Hasan A.R."/>
            <person name="Ness R.W."/>
            <person name="Keightley P.D."/>
        </authorList>
    </citation>
    <scope>NUCLEOTIDE SEQUENCE</scope>
    <source>
        <strain evidence="7">CCAP 11/70</strain>
    </source>
</reference>
<dbReference type="AlphaFoldDB" id="A0A835YET5"/>
<dbReference type="InterPro" id="IPR035979">
    <property type="entry name" value="RBD_domain_sf"/>
</dbReference>
<dbReference type="SUPFAM" id="SSF54928">
    <property type="entry name" value="RNA-binding domain, RBD"/>
    <property type="match status" value="3"/>
</dbReference>
<dbReference type="SMART" id="SM00360">
    <property type="entry name" value="RRM"/>
    <property type="match status" value="3"/>
</dbReference>
<feature type="compositionally biased region" description="Basic and acidic residues" evidence="5">
    <location>
        <begin position="1"/>
        <end position="11"/>
    </location>
</feature>
<feature type="compositionally biased region" description="Low complexity" evidence="5">
    <location>
        <begin position="12"/>
        <end position="26"/>
    </location>
</feature>
<comment type="caution">
    <text evidence="7">The sequence shown here is derived from an EMBL/GenBank/DDBJ whole genome shotgun (WGS) entry which is preliminary data.</text>
</comment>
<evidence type="ECO:0000313" key="7">
    <source>
        <dbReference type="EMBL" id="KAG2500377.1"/>
    </source>
</evidence>
<dbReference type="GO" id="GO:0005634">
    <property type="term" value="C:nucleus"/>
    <property type="evidence" value="ECO:0007669"/>
    <property type="project" value="InterPro"/>
</dbReference>
<proteinExistence type="predicted"/>
<feature type="domain" description="RRM" evidence="6">
    <location>
        <begin position="512"/>
        <end position="598"/>
    </location>
</feature>
<dbReference type="InterPro" id="IPR003954">
    <property type="entry name" value="RRM_euk-type"/>
</dbReference>
<dbReference type="InterPro" id="IPR000504">
    <property type="entry name" value="RRM_dom"/>
</dbReference>
<evidence type="ECO:0000256" key="2">
    <source>
        <dbReference type="ARBA" id="ARBA00022737"/>
    </source>
</evidence>
<keyword evidence="8" id="KW-1185">Reference proteome</keyword>
<dbReference type="GO" id="GO:0006397">
    <property type="term" value="P:mRNA processing"/>
    <property type="evidence" value="ECO:0007669"/>
    <property type="project" value="InterPro"/>
</dbReference>
<dbReference type="InterPro" id="IPR029123">
    <property type="entry name" value="RBM39_linker"/>
</dbReference>
<evidence type="ECO:0000256" key="5">
    <source>
        <dbReference type="SAM" id="MobiDB-lite"/>
    </source>
</evidence>
<dbReference type="SMART" id="SM00361">
    <property type="entry name" value="RRM_1"/>
    <property type="match status" value="3"/>
</dbReference>
<dbReference type="PROSITE" id="PS50102">
    <property type="entry name" value="RRM"/>
    <property type="match status" value="3"/>
</dbReference>
<evidence type="ECO:0000256" key="3">
    <source>
        <dbReference type="ARBA" id="ARBA00022884"/>
    </source>
</evidence>
<accession>A0A835YET5</accession>
<evidence type="ECO:0000256" key="4">
    <source>
        <dbReference type="PROSITE-ProRule" id="PRU00176"/>
    </source>
</evidence>
<dbReference type="Gene3D" id="3.30.70.330">
    <property type="match status" value="3"/>
</dbReference>
<feature type="region of interest" description="Disordered" evidence="5">
    <location>
        <begin position="1"/>
        <end position="146"/>
    </location>
</feature>
<keyword evidence="3 4" id="KW-0694">RNA-binding</keyword>
<dbReference type="Pfam" id="PF15519">
    <property type="entry name" value="RBM39linker"/>
    <property type="match status" value="1"/>
</dbReference>
<dbReference type="Pfam" id="PF00076">
    <property type="entry name" value="RRM_1"/>
    <property type="match status" value="3"/>
</dbReference>
<keyword evidence="1" id="KW-0597">Phosphoprotein</keyword>
<evidence type="ECO:0000313" key="8">
    <source>
        <dbReference type="Proteomes" id="UP000612055"/>
    </source>
</evidence>
<organism evidence="7 8">
    <name type="scientific">Edaphochlamys debaryana</name>
    <dbReference type="NCBI Taxonomy" id="47281"/>
    <lineage>
        <taxon>Eukaryota</taxon>
        <taxon>Viridiplantae</taxon>
        <taxon>Chlorophyta</taxon>
        <taxon>core chlorophytes</taxon>
        <taxon>Chlorophyceae</taxon>
        <taxon>CS clade</taxon>
        <taxon>Chlamydomonadales</taxon>
        <taxon>Chlamydomonadales incertae sedis</taxon>
        <taxon>Edaphochlamys</taxon>
    </lineage>
</organism>
<feature type="compositionally biased region" description="Basic and acidic residues" evidence="5">
    <location>
        <begin position="57"/>
        <end position="146"/>
    </location>
</feature>
<dbReference type="GO" id="GO:0003723">
    <property type="term" value="F:RNA binding"/>
    <property type="evidence" value="ECO:0007669"/>
    <property type="project" value="UniProtKB-UniRule"/>
</dbReference>
<dbReference type="EMBL" id="JAEHOE010000004">
    <property type="protein sequence ID" value="KAG2500377.1"/>
    <property type="molecule type" value="Genomic_DNA"/>
</dbReference>
<dbReference type="InterPro" id="IPR012677">
    <property type="entry name" value="Nucleotide-bd_a/b_plait_sf"/>
</dbReference>
<dbReference type="PANTHER" id="PTHR48036">
    <property type="entry name" value="SPLICING FACTOR (PAD-1), PUTATIVE (AFU_ORTHOLOGUE AFUA_1G15810)-RELATED"/>
    <property type="match status" value="1"/>
</dbReference>
<keyword evidence="2" id="KW-0677">Repeat</keyword>
<feature type="domain" description="RRM" evidence="6">
    <location>
        <begin position="269"/>
        <end position="346"/>
    </location>
</feature>
<dbReference type="OrthoDB" id="8123449at2759"/>
<dbReference type="Proteomes" id="UP000612055">
    <property type="component" value="Unassembled WGS sequence"/>
</dbReference>
<dbReference type="InterPro" id="IPR006509">
    <property type="entry name" value="RBM39_SF"/>
</dbReference>
<evidence type="ECO:0000256" key="1">
    <source>
        <dbReference type="ARBA" id="ARBA00022553"/>
    </source>
</evidence>
<dbReference type="CDD" id="cd12285">
    <property type="entry name" value="RRM3_RBM39_like"/>
    <property type="match status" value="1"/>
</dbReference>
<name>A0A835YET5_9CHLO</name>
<sequence>MDDWDYLERQMEGGAPAEAPAPEAAAVNGSGARDDREERGKEGREERRKERRRSRSRSRDKGDKGERRRDRDDRDRRGDDRERRGDDRDRRDRGGRARSPPPRERDSYDPRGRRDNYDNRRRDREQREKTPPEVRAAKEAEKELREMERSTRTALAYNLNLRAGEREIYQLFSKVGKIVDIKLITDKNTKRSKGFAYVEFSRVEEVLAAVALTGTVFQGQAIMVKSSEHEKNLAWEAQQQAKQSQLKAAALLGQAGVGASGEALPVGPCKLYVANLNAAIAEADVSQLFAPFGQLEGVQLVRDPTGKSQGYGYVTFSNVLDATKALEHWNGRAVAGAALKVSVSSVSASPAVAAATAAAAAGALPLGGGLLGAAGLGALGGLGAVAGGLPALTLPADFASRFGLAAPGAAAGLAGVQGAAAAAAAAAAATGPESGIGELDEEESRGGLKLTSDRRQALMARLATSAGMAPVAPTLPGMALPGAAPVPAGPKLDPGLSLIQSVLGPASPIPTPCLLIKNMFEPASAEAEMGASWPEEIAQDVQEECGKYGAVAHIHVDRNSKGCVYLKFGSTEAACAAQAAMNGRWFAGRQLGVEFQFAQPYASHFAC</sequence>